<organism evidence="2 3">
    <name type="scientific">Vagococcus luciliae</name>
    <dbReference type="NCBI Taxonomy" id="2920380"/>
    <lineage>
        <taxon>Bacteria</taxon>
        <taxon>Bacillati</taxon>
        <taxon>Bacillota</taxon>
        <taxon>Bacilli</taxon>
        <taxon>Lactobacillales</taxon>
        <taxon>Enterococcaceae</taxon>
        <taxon>Vagococcus</taxon>
    </lineage>
</organism>
<keyword evidence="3" id="KW-1185">Reference proteome</keyword>
<feature type="transmembrane region" description="Helical" evidence="1">
    <location>
        <begin position="97"/>
        <end position="116"/>
    </location>
</feature>
<keyword evidence="1" id="KW-0472">Membrane</keyword>
<dbReference type="RefSeq" id="WP_257702581.1">
    <property type="nucleotide sequence ID" value="NZ_CP102451.1"/>
</dbReference>
<protein>
    <recommendedName>
        <fullName evidence="4">Major facilitator superfamily (MFS) profile domain-containing protein</fullName>
    </recommendedName>
</protein>
<dbReference type="Proteomes" id="UP001058273">
    <property type="component" value="Chromosome"/>
</dbReference>
<feature type="transmembrane region" description="Helical" evidence="1">
    <location>
        <begin position="64"/>
        <end position="85"/>
    </location>
</feature>
<evidence type="ECO:0000313" key="2">
    <source>
        <dbReference type="EMBL" id="UUV98144.1"/>
    </source>
</evidence>
<keyword evidence="1" id="KW-1133">Transmembrane helix</keyword>
<accession>A0ABY5NWX2</accession>
<reference evidence="2" key="2">
    <citation type="submission" date="2022-08" db="EMBL/GenBank/DDBJ databases">
        <authorList>
            <person name="Poehlein A."/>
            <person name="Guzman J."/>
            <person name="Daniel R."/>
            <person name="Vilcinskas A."/>
        </authorList>
    </citation>
    <scope>NUCLEOTIDE SEQUENCE</scope>
    <source>
        <strain evidence="2">G314FT</strain>
    </source>
</reference>
<keyword evidence="1" id="KW-0812">Transmembrane</keyword>
<proteinExistence type="predicted"/>
<name>A0ABY5NWX2_9ENTE</name>
<feature type="transmembrane region" description="Helical" evidence="1">
    <location>
        <begin position="30"/>
        <end position="52"/>
    </location>
</feature>
<feature type="transmembrane region" description="Helical" evidence="1">
    <location>
        <begin position="7"/>
        <end position="24"/>
    </location>
</feature>
<dbReference type="EMBL" id="CP102451">
    <property type="protein sequence ID" value="UUV98144.1"/>
    <property type="molecule type" value="Genomic_DNA"/>
</dbReference>
<evidence type="ECO:0000313" key="3">
    <source>
        <dbReference type="Proteomes" id="UP001058273"/>
    </source>
</evidence>
<evidence type="ECO:0008006" key="4">
    <source>
        <dbReference type="Google" id="ProtNLM"/>
    </source>
</evidence>
<evidence type="ECO:0000256" key="1">
    <source>
        <dbReference type="SAM" id="Phobius"/>
    </source>
</evidence>
<sequence length="124" mass="14074">MSTKKAILMYGLSSVFLFVFQFIYHKFGHGVISASLQFIWILPLICGSFLMILNRPLHTLSNRFAFNLYNMGIASIVNGFVLKGILDIAGSDSPYLIYFYIIGLLLLIISIVSFIIKRFSHQMV</sequence>
<reference evidence="2" key="1">
    <citation type="submission" date="2022-08" db="EMBL/GenBank/DDBJ databases">
        <title>Genome sequence of Vagococcus luciliae DSM 112651.</title>
        <authorList>
            <person name="Juan G."/>
            <person name="Anja P."/>
            <person name="Rolf D."/>
            <person name="Kampfer P."/>
            <person name="Vilcinskas A."/>
        </authorList>
    </citation>
    <scope>NUCLEOTIDE SEQUENCE</scope>
    <source>
        <strain evidence="2">G314FT</strain>
    </source>
</reference>
<gene>
    <name evidence="2" type="ORF">G314FT_02350</name>
</gene>